<feature type="region of interest" description="Disordered" evidence="1">
    <location>
        <begin position="210"/>
        <end position="292"/>
    </location>
</feature>
<sequence length="292" mass="33139">MGLGKMLALENDCTLAEVYQLNLSLKCRNRVHTCDPYDIRTQVKDIEGISLFSPKLWGKIKIYSGHDIIAYKSLIAQKKRIPSDTLCPNPNLVHVITLWSALLLSTSPPSPPISTPTSPTCTPSFYYYPRRNADAAMAPAAQHFENVVAGIAETHRTIRDFLGPEYNQGVSEGRNSFLTQLSDRVDELEGGGDEDEDMSIVRRWIMKRRKEGEEHEQSNKFNQDQVIKEGEFKEDKPVTKEKAAKGEGHENGWSPMGVPTESIRYHNLRKRRRESSEDWEEAEHGRKRVSGL</sequence>
<evidence type="ECO:0000313" key="2">
    <source>
        <dbReference type="EMBL" id="RPB00765.1"/>
    </source>
</evidence>
<evidence type="ECO:0000256" key="1">
    <source>
        <dbReference type="SAM" id="MobiDB-lite"/>
    </source>
</evidence>
<name>A0A3N4K4C9_9PEZI</name>
<gene>
    <name evidence="2" type="ORF">L873DRAFT_1842764</name>
</gene>
<proteinExistence type="predicted"/>
<accession>A0A3N4K4C9</accession>
<organism evidence="2 3">
    <name type="scientific">Choiromyces venosus 120613-1</name>
    <dbReference type="NCBI Taxonomy" id="1336337"/>
    <lineage>
        <taxon>Eukaryota</taxon>
        <taxon>Fungi</taxon>
        <taxon>Dikarya</taxon>
        <taxon>Ascomycota</taxon>
        <taxon>Pezizomycotina</taxon>
        <taxon>Pezizomycetes</taxon>
        <taxon>Pezizales</taxon>
        <taxon>Tuberaceae</taxon>
        <taxon>Choiromyces</taxon>
    </lineage>
</organism>
<dbReference type="Proteomes" id="UP000276215">
    <property type="component" value="Unassembled WGS sequence"/>
</dbReference>
<protein>
    <submittedName>
        <fullName evidence="2">Uncharacterized protein</fullName>
    </submittedName>
</protein>
<keyword evidence="3" id="KW-1185">Reference proteome</keyword>
<evidence type="ECO:0000313" key="3">
    <source>
        <dbReference type="Proteomes" id="UP000276215"/>
    </source>
</evidence>
<reference evidence="2 3" key="1">
    <citation type="journal article" date="2018" name="Nat. Ecol. Evol.">
        <title>Pezizomycetes genomes reveal the molecular basis of ectomycorrhizal truffle lifestyle.</title>
        <authorList>
            <person name="Murat C."/>
            <person name="Payen T."/>
            <person name="Noel B."/>
            <person name="Kuo A."/>
            <person name="Morin E."/>
            <person name="Chen J."/>
            <person name="Kohler A."/>
            <person name="Krizsan K."/>
            <person name="Balestrini R."/>
            <person name="Da Silva C."/>
            <person name="Montanini B."/>
            <person name="Hainaut M."/>
            <person name="Levati E."/>
            <person name="Barry K.W."/>
            <person name="Belfiori B."/>
            <person name="Cichocki N."/>
            <person name="Clum A."/>
            <person name="Dockter R.B."/>
            <person name="Fauchery L."/>
            <person name="Guy J."/>
            <person name="Iotti M."/>
            <person name="Le Tacon F."/>
            <person name="Lindquist E.A."/>
            <person name="Lipzen A."/>
            <person name="Malagnac F."/>
            <person name="Mello A."/>
            <person name="Molinier V."/>
            <person name="Miyauchi S."/>
            <person name="Poulain J."/>
            <person name="Riccioni C."/>
            <person name="Rubini A."/>
            <person name="Sitrit Y."/>
            <person name="Splivallo R."/>
            <person name="Traeger S."/>
            <person name="Wang M."/>
            <person name="Zifcakova L."/>
            <person name="Wipf D."/>
            <person name="Zambonelli A."/>
            <person name="Paolocci F."/>
            <person name="Nowrousian M."/>
            <person name="Ottonello S."/>
            <person name="Baldrian P."/>
            <person name="Spatafora J.W."/>
            <person name="Henrissat B."/>
            <person name="Nagy L.G."/>
            <person name="Aury J.M."/>
            <person name="Wincker P."/>
            <person name="Grigoriev I.V."/>
            <person name="Bonfante P."/>
            <person name="Martin F.M."/>
        </authorList>
    </citation>
    <scope>NUCLEOTIDE SEQUENCE [LARGE SCALE GENOMIC DNA]</scope>
    <source>
        <strain evidence="2 3">120613-1</strain>
    </source>
</reference>
<feature type="compositionally biased region" description="Basic and acidic residues" evidence="1">
    <location>
        <begin position="226"/>
        <end position="250"/>
    </location>
</feature>
<dbReference type="EMBL" id="ML120377">
    <property type="protein sequence ID" value="RPB00765.1"/>
    <property type="molecule type" value="Genomic_DNA"/>
</dbReference>
<dbReference type="AlphaFoldDB" id="A0A3N4K4C9"/>